<dbReference type="AlphaFoldDB" id="A0AAW8TQF0"/>
<gene>
    <name evidence="1" type="ORF">P7D36_10720</name>
</gene>
<sequence length="149" mass="17387">MKFYRVSEEARNYARKVFRCHNYEAKQIKSIEESLRHPYREVDENIGGSHVSSNIAPQEAEAERVWTNEEFLSTVRHVEIVKNLIEDLSDDAVELLQARYLSDDGSKCRRPKDLPNWVKVSNQIHLSEDACRKKDTAVVTMLARRLKLK</sequence>
<dbReference type="Proteomes" id="UP001245561">
    <property type="component" value="Unassembled WGS sequence"/>
</dbReference>
<evidence type="ECO:0000313" key="1">
    <source>
        <dbReference type="EMBL" id="MDT2637966.1"/>
    </source>
</evidence>
<accession>A0AAW8TQF0</accession>
<comment type="caution">
    <text evidence="1">The sequence shown here is derived from an EMBL/GenBank/DDBJ whole genome shotgun (WGS) entry which is preliminary data.</text>
</comment>
<evidence type="ECO:0008006" key="3">
    <source>
        <dbReference type="Google" id="ProtNLM"/>
    </source>
</evidence>
<dbReference type="InterPro" id="IPR006523">
    <property type="entry name" value="RinA"/>
</dbReference>
<proteinExistence type="predicted"/>
<reference evidence="1" key="1">
    <citation type="submission" date="2023-03" db="EMBL/GenBank/DDBJ databases">
        <authorList>
            <person name="Shen W."/>
            <person name="Cai J."/>
        </authorList>
    </citation>
    <scope>NUCLEOTIDE SEQUENCE</scope>
    <source>
        <strain evidence="1">P55-2</strain>
    </source>
</reference>
<evidence type="ECO:0000313" key="2">
    <source>
        <dbReference type="Proteomes" id="UP001245561"/>
    </source>
</evidence>
<dbReference type="EMBL" id="JARPYT010000016">
    <property type="protein sequence ID" value="MDT2637966.1"/>
    <property type="molecule type" value="Genomic_DNA"/>
</dbReference>
<organism evidence="1 2">
    <name type="scientific">Enterococcus dongliensis</name>
    <dbReference type="NCBI Taxonomy" id="2559925"/>
    <lineage>
        <taxon>Bacteria</taxon>
        <taxon>Bacillati</taxon>
        <taxon>Bacillota</taxon>
        <taxon>Bacilli</taxon>
        <taxon>Lactobacillales</taxon>
        <taxon>Enterococcaceae</taxon>
        <taxon>Enterococcus</taxon>
    </lineage>
</organism>
<protein>
    <recommendedName>
        <fullName evidence="3">Transcriptional regulator</fullName>
    </recommendedName>
</protein>
<dbReference type="RefSeq" id="WP_311928604.1">
    <property type="nucleotide sequence ID" value="NZ_JARPYT010000016.1"/>
</dbReference>
<name>A0AAW8TQF0_9ENTE</name>
<dbReference type="NCBIfam" id="TIGR01636">
    <property type="entry name" value="phage_rinA"/>
    <property type="match status" value="1"/>
</dbReference>